<dbReference type="SMART" id="SM00356">
    <property type="entry name" value="ZnF_C3H1"/>
    <property type="match status" value="1"/>
</dbReference>
<feature type="domain" description="C3H1-type" evidence="7">
    <location>
        <begin position="271"/>
        <end position="299"/>
    </location>
</feature>
<dbReference type="InterPro" id="IPR002483">
    <property type="entry name" value="PWI_dom"/>
</dbReference>
<dbReference type="EMBL" id="UYRU01074374">
    <property type="protein sequence ID" value="VDN24548.1"/>
    <property type="molecule type" value="Genomic_DNA"/>
</dbReference>
<evidence type="ECO:0000256" key="2">
    <source>
        <dbReference type="ARBA" id="ARBA00022771"/>
    </source>
</evidence>
<dbReference type="Pfam" id="PF01480">
    <property type="entry name" value="PWI"/>
    <property type="match status" value="1"/>
</dbReference>
<dbReference type="GO" id="GO:0008270">
    <property type="term" value="F:zinc ion binding"/>
    <property type="evidence" value="ECO:0007669"/>
    <property type="project" value="UniProtKB-KW"/>
</dbReference>
<feature type="compositionally biased region" description="Basic residues" evidence="6">
    <location>
        <begin position="113"/>
        <end position="123"/>
    </location>
</feature>
<dbReference type="Proteomes" id="UP000281553">
    <property type="component" value="Unassembled WGS sequence"/>
</dbReference>
<keyword evidence="4" id="KW-0694">RNA-binding</keyword>
<dbReference type="OrthoDB" id="443401at2759"/>
<feature type="region of interest" description="Disordered" evidence="6">
    <location>
        <begin position="89"/>
        <end position="272"/>
    </location>
</feature>
<name>A0A3P7MPQ8_DIBLA</name>
<gene>
    <name evidence="8" type="ORF">DILT_LOCUS14458</name>
</gene>
<keyword evidence="1 5" id="KW-0479">Metal-binding</keyword>
<proteinExistence type="predicted"/>
<dbReference type="InterPro" id="IPR045137">
    <property type="entry name" value="RBM26/27"/>
</dbReference>
<dbReference type="PANTHER" id="PTHR14398">
    <property type="entry name" value="RNA RECOGNITION RRM/RNP DOMAIN"/>
    <property type="match status" value="1"/>
</dbReference>
<dbReference type="PROSITE" id="PS50103">
    <property type="entry name" value="ZF_C3H1"/>
    <property type="match status" value="1"/>
</dbReference>
<accession>A0A3P7MPQ8</accession>
<sequence length="382" mass="42874">MPAQPIRVPNITQLRIAAASAQNALAMLPDSDSRSIADPTPLSQYIIALVKKDKPEDELQAFCIEQLEVFLQKNTTSFVEEMFATLKSHASSRTEDSSRLVEDCTKVSLKNVSKPRKSHRSKGSHSPPSDSERSTAAVKTTQRSPNRRSRSPLDEIDKMKRQSHVDYKRHSNDDSHEYEEYSRNSKQRLTSHVVVSSDKSAVETSHRPHRPRQSPERSPEYRERSVQRLERSDLDRTRATRTGNYDRDARARKGGSPRLRSALDEPNEVPEKRRKRCRYFDEQGFCILGDRCKYEHGSNALVVPNPAATALLSTLPAATLIDTALASGACLLPRTSPPDATHELSTMVGIDSAPVGTDFPNNMTQERKDELNNLVYNPTPSE</sequence>
<evidence type="ECO:0000259" key="7">
    <source>
        <dbReference type="PROSITE" id="PS50103"/>
    </source>
</evidence>
<dbReference type="GO" id="GO:0005634">
    <property type="term" value="C:nucleus"/>
    <property type="evidence" value="ECO:0007669"/>
    <property type="project" value="TreeGrafter"/>
</dbReference>
<feature type="zinc finger region" description="C3H1-type" evidence="5">
    <location>
        <begin position="271"/>
        <end position="299"/>
    </location>
</feature>
<feature type="compositionally biased region" description="Basic and acidic residues" evidence="6">
    <location>
        <begin position="92"/>
        <end position="105"/>
    </location>
</feature>
<feature type="compositionally biased region" description="Basic and acidic residues" evidence="6">
    <location>
        <begin position="213"/>
        <end position="251"/>
    </location>
</feature>
<evidence type="ECO:0000256" key="1">
    <source>
        <dbReference type="ARBA" id="ARBA00022723"/>
    </source>
</evidence>
<evidence type="ECO:0000256" key="5">
    <source>
        <dbReference type="PROSITE-ProRule" id="PRU00723"/>
    </source>
</evidence>
<dbReference type="InterPro" id="IPR000571">
    <property type="entry name" value="Znf_CCCH"/>
</dbReference>
<protein>
    <recommendedName>
        <fullName evidence="7">C3H1-type domain-containing protein</fullName>
    </recommendedName>
</protein>
<keyword evidence="2 5" id="KW-0863">Zinc-finger</keyword>
<keyword evidence="3 5" id="KW-0862">Zinc</keyword>
<keyword evidence="9" id="KW-1185">Reference proteome</keyword>
<dbReference type="AlphaFoldDB" id="A0A3P7MPQ8"/>
<evidence type="ECO:0000313" key="8">
    <source>
        <dbReference type="EMBL" id="VDN24548.1"/>
    </source>
</evidence>
<dbReference type="PANTHER" id="PTHR14398:SF0">
    <property type="entry name" value="ZINC FINGER PROTEIN SWM"/>
    <property type="match status" value="1"/>
</dbReference>
<evidence type="ECO:0000313" key="9">
    <source>
        <dbReference type="Proteomes" id="UP000281553"/>
    </source>
</evidence>
<evidence type="ECO:0000256" key="3">
    <source>
        <dbReference type="ARBA" id="ARBA00022833"/>
    </source>
</evidence>
<dbReference type="SUPFAM" id="SSF90229">
    <property type="entry name" value="CCCH zinc finger"/>
    <property type="match status" value="1"/>
</dbReference>
<reference evidence="8 9" key="1">
    <citation type="submission" date="2018-11" db="EMBL/GenBank/DDBJ databases">
        <authorList>
            <consortium name="Pathogen Informatics"/>
        </authorList>
    </citation>
    <scope>NUCLEOTIDE SEQUENCE [LARGE SCALE GENOMIC DNA]</scope>
</reference>
<dbReference type="GO" id="GO:0003723">
    <property type="term" value="F:RNA binding"/>
    <property type="evidence" value="ECO:0007669"/>
    <property type="project" value="UniProtKB-KW"/>
</dbReference>
<feature type="compositionally biased region" description="Basic and acidic residues" evidence="6">
    <location>
        <begin position="151"/>
        <end position="183"/>
    </location>
</feature>
<evidence type="ECO:0000256" key="6">
    <source>
        <dbReference type="SAM" id="MobiDB-lite"/>
    </source>
</evidence>
<organism evidence="8 9">
    <name type="scientific">Dibothriocephalus latus</name>
    <name type="common">Fish tapeworm</name>
    <name type="synonym">Diphyllobothrium latum</name>
    <dbReference type="NCBI Taxonomy" id="60516"/>
    <lineage>
        <taxon>Eukaryota</taxon>
        <taxon>Metazoa</taxon>
        <taxon>Spiralia</taxon>
        <taxon>Lophotrochozoa</taxon>
        <taxon>Platyhelminthes</taxon>
        <taxon>Cestoda</taxon>
        <taxon>Eucestoda</taxon>
        <taxon>Diphyllobothriidea</taxon>
        <taxon>Diphyllobothriidae</taxon>
        <taxon>Dibothriocephalus</taxon>
    </lineage>
</organism>
<dbReference type="Pfam" id="PF00642">
    <property type="entry name" value="zf-CCCH"/>
    <property type="match status" value="1"/>
</dbReference>
<evidence type="ECO:0000256" key="4">
    <source>
        <dbReference type="ARBA" id="ARBA00022884"/>
    </source>
</evidence>
<dbReference type="InterPro" id="IPR036855">
    <property type="entry name" value="Znf_CCCH_sf"/>
</dbReference>
<feature type="compositionally biased region" description="Polar residues" evidence="6">
    <location>
        <begin position="187"/>
        <end position="199"/>
    </location>
</feature>